<dbReference type="AlphaFoldDB" id="A0A1N6Y8Q5"/>
<dbReference type="OrthoDB" id="190060at2157"/>
<protein>
    <submittedName>
        <fullName evidence="1">Uncharacterized protein</fullName>
    </submittedName>
</protein>
<keyword evidence="2" id="KW-1185">Reference proteome</keyword>
<dbReference type="RefSeq" id="WP_076429250.1">
    <property type="nucleotide sequence ID" value="NZ_FTNO01000001.1"/>
</dbReference>
<dbReference type="EMBL" id="FTNO01000001">
    <property type="protein sequence ID" value="SIR11015.1"/>
    <property type="molecule type" value="Genomic_DNA"/>
</dbReference>
<reference evidence="2" key="1">
    <citation type="submission" date="2017-01" db="EMBL/GenBank/DDBJ databases">
        <authorList>
            <person name="Varghese N."/>
            <person name="Submissions S."/>
        </authorList>
    </citation>
    <scope>NUCLEOTIDE SEQUENCE [LARGE SCALE GENOMIC DNA]</scope>
    <source>
        <strain evidence="2">CGMCC 1.7737</strain>
    </source>
</reference>
<gene>
    <name evidence="1" type="ORF">SAMN05421858_1460</name>
</gene>
<proteinExistence type="predicted"/>
<accession>A0A1N6Y8Q5</accession>
<dbReference type="Proteomes" id="UP000186914">
    <property type="component" value="Unassembled WGS sequence"/>
</dbReference>
<name>A0A1N6Y8Q5_9EURY</name>
<evidence type="ECO:0000313" key="2">
    <source>
        <dbReference type="Proteomes" id="UP000186914"/>
    </source>
</evidence>
<organism evidence="1 2">
    <name type="scientific">Haladaptatus litoreus</name>
    <dbReference type="NCBI Taxonomy" id="553468"/>
    <lineage>
        <taxon>Archaea</taxon>
        <taxon>Methanobacteriati</taxon>
        <taxon>Methanobacteriota</taxon>
        <taxon>Stenosarchaea group</taxon>
        <taxon>Halobacteria</taxon>
        <taxon>Halobacteriales</taxon>
        <taxon>Haladaptataceae</taxon>
        <taxon>Haladaptatus</taxon>
    </lineage>
</organism>
<evidence type="ECO:0000313" key="1">
    <source>
        <dbReference type="EMBL" id="SIR11015.1"/>
    </source>
</evidence>
<sequence>MAEGTVTNARTLELNYEYAQRNVDVLSIWFECKPRKTVELLAENNIPLSPNDEGKFGSYYKYVREVVEAN</sequence>